<accession>A0ABW9DKB0</accession>
<evidence type="ECO:0000313" key="2">
    <source>
        <dbReference type="Proteomes" id="UP001629432"/>
    </source>
</evidence>
<keyword evidence="2" id="KW-1185">Reference proteome</keyword>
<dbReference type="Proteomes" id="UP001629432">
    <property type="component" value="Unassembled WGS sequence"/>
</dbReference>
<sequence length="90" mass="9826">MSLKVVKKVKANGGGNASKTVAIGALQNSDRQLDALTHIETADGAGKTQFKRLSRNFSHHERAAEMPGYNHYCAAIRLRLSAPGKWPMLH</sequence>
<gene>
    <name evidence="1" type="ORF">PQQ63_02230</name>
</gene>
<proteinExistence type="predicted"/>
<reference evidence="1 2" key="1">
    <citation type="journal article" date="2024" name="Chem. Sci.">
        <title>Discovery of megapolipeptins by genome mining of a Burkholderiales bacteria collection.</title>
        <authorList>
            <person name="Paulo B.S."/>
            <person name="Recchia M.J.J."/>
            <person name="Lee S."/>
            <person name="Fergusson C.H."/>
            <person name="Romanowski S.B."/>
            <person name="Hernandez A."/>
            <person name="Krull N."/>
            <person name="Liu D.Y."/>
            <person name="Cavanagh H."/>
            <person name="Bos A."/>
            <person name="Gray C.A."/>
            <person name="Murphy B.T."/>
            <person name="Linington R.G."/>
            <person name="Eustaquio A.S."/>
        </authorList>
    </citation>
    <scope>NUCLEOTIDE SEQUENCE [LARGE SCALE GENOMIC DNA]</scope>
    <source>
        <strain evidence="1 2">RL17-338-BIC-A</strain>
    </source>
</reference>
<name>A0ABW9DKB0_9BURK</name>
<comment type="caution">
    <text evidence="1">The sequence shown here is derived from an EMBL/GenBank/DDBJ whole genome shotgun (WGS) entry which is preliminary data.</text>
</comment>
<protein>
    <submittedName>
        <fullName evidence="1">Uncharacterized protein</fullName>
    </submittedName>
</protein>
<organism evidence="1 2">
    <name type="scientific">Paraburkholderia metrosideri</name>
    <dbReference type="NCBI Taxonomy" id="580937"/>
    <lineage>
        <taxon>Bacteria</taxon>
        <taxon>Pseudomonadati</taxon>
        <taxon>Pseudomonadota</taxon>
        <taxon>Betaproteobacteria</taxon>
        <taxon>Burkholderiales</taxon>
        <taxon>Burkholderiaceae</taxon>
        <taxon>Paraburkholderia</taxon>
    </lineage>
</organism>
<dbReference type="EMBL" id="JAQQCF010000001">
    <property type="protein sequence ID" value="MFM0635517.1"/>
    <property type="molecule type" value="Genomic_DNA"/>
</dbReference>
<dbReference type="RefSeq" id="WP_408225406.1">
    <property type="nucleotide sequence ID" value="NZ_JAQQCF010000001.1"/>
</dbReference>
<evidence type="ECO:0000313" key="1">
    <source>
        <dbReference type="EMBL" id="MFM0635517.1"/>
    </source>
</evidence>